<dbReference type="EMBL" id="CP003122">
    <property type="protein sequence ID" value="AFJ26392.1"/>
    <property type="molecule type" value="Genomic_DNA"/>
</dbReference>
<dbReference type="InterPro" id="IPR004469">
    <property type="entry name" value="PSP"/>
</dbReference>
<dbReference type="PATRIC" id="fig|1114965.3.peg.1364"/>
<evidence type="ECO:0000313" key="14">
    <source>
        <dbReference type="EMBL" id="AFJ26392.1"/>
    </source>
</evidence>
<evidence type="ECO:0000256" key="1">
    <source>
        <dbReference type="ARBA" id="ARBA00001946"/>
    </source>
</evidence>
<dbReference type="Pfam" id="PF12710">
    <property type="entry name" value="HAD"/>
    <property type="match status" value="1"/>
</dbReference>
<dbReference type="GO" id="GO:0005737">
    <property type="term" value="C:cytoplasm"/>
    <property type="evidence" value="ECO:0007669"/>
    <property type="project" value="TreeGrafter"/>
</dbReference>
<evidence type="ECO:0000256" key="7">
    <source>
        <dbReference type="ARBA" id="ARBA00022801"/>
    </source>
</evidence>
<dbReference type="GO" id="GO:0006564">
    <property type="term" value="P:L-serine biosynthetic process"/>
    <property type="evidence" value="ECO:0007669"/>
    <property type="project" value="UniProtKB-KW"/>
</dbReference>
<evidence type="ECO:0000256" key="12">
    <source>
        <dbReference type="ARBA" id="ARBA00048523"/>
    </source>
</evidence>
<dbReference type="SFLD" id="SFLDG01136">
    <property type="entry name" value="C1.6:_Phosphoserine_Phosphatas"/>
    <property type="match status" value="1"/>
</dbReference>
<comment type="similarity">
    <text evidence="3">Belongs to the HAD-like hydrolase superfamily. SerB family.</text>
</comment>
<evidence type="ECO:0000256" key="8">
    <source>
        <dbReference type="ARBA" id="ARBA00022842"/>
    </source>
</evidence>
<comment type="cofactor">
    <cofactor evidence="1">
        <name>Mg(2+)</name>
        <dbReference type="ChEBI" id="CHEBI:18420"/>
    </cofactor>
</comment>
<dbReference type="InterPro" id="IPR036412">
    <property type="entry name" value="HAD-like_sf"/>
</dbReference>
<dbReference type="PANTHER" id="PTHR43344">
    <property type="entry name" value="PHOSPHOSERINE PHOSPHATASE"/>
    <property type="match status" value="1"/>
</dbReference>
<keyword evidence="7" id="KW-0378">Hydrolase</keyword>
<evidence type="ECO:0000256" key="2">
    <source>
        <dbReference type="ARBA" id="ARBA00005135"/>
    </source>
</evidence>
<protein>
    <recommendedName>
        <fullName evidence="4">phosphoserine phosphatase</fullName>
        <ecNumber evidence="4">3.1.3.3</ecNumber>
    </recommendedName>
    <alternativeName>
        <fullName evidence="10">O-phosphoserine phosphohydrolase</fullName>
    </alternativeName>
</protein>
<dbReference type="EC" id="3.1.3.3" evidence="4"/>
<dbReference type="GO" id="GO:0000287">
    <property type="term" value="F:magnesium ion binding"/>
    <property type="evidence" value="ECO:0007669"/>
    <property type="project" value="TreeGrafter"/>
</dbReference>
<feature type="active site" description="Proton donor" evidence="13">
    <location>
        <position position="31"/>
    </location>
</feature>
<accession>I1ZMW8</accession>
<dbReference type="NCBIfam" id="TIGR01488">
    <property type="entry name" value="HAD-SF-IB"/>
    <property type="match status" value="1"/>
</dbReference>
<comment type="pathway">
    <text evidence="2">Amino-acid biosynthesis; L-serine biosynthesis; L-serine from 3-phospho-D-glycerate: step 3/3.</text>
</comment>
<dbReference type="HOGENOM" id="CLU_036368_4_3_9"/>
<dbReference type="PaxDb" id="1114965-Spaf_1418"/>
<dbReference type="STRING" id="1114965.Spaf_1418"/>
<dbReference type="NCBIfam" id="TIGR00338">
    <property type="entry name" value="serB"/>
    <property type="match status" value="1"/>
</dbReference>
<dbReference type="SFLD" id="SFLDG01137">
    <property type="entry name" value="C1.6.1:_Phosphoserine_Phosphat"/>
    <property type="match status" value="1"/>
</dbReference>
<dbReference type="Gene3D" id="3.40.50.1000">
    <property type="entry name" value="HAD superfamily/HAD-like"/>
    <property type="match status" value="1"/>
</dbReference>
<dbReference type="PANTHER" id="PTHR43344:SF2">
    <property type="entry name" value="PHOSPHOSERINE PHOSPHATASE"/>
    <property type="match status" value="1"/>
</dbReference>
<gene>
    <name evidence="14" type="primary">serB</name>
    <name evidence="14" type="ORF">Spaf_1418</name>
</gene>
<dbReference type="SFLD" id="SFLDS00003">
    <property type="entry name" value="Haloacid_Dehalogenase"/>
    <property type="match status" value="1"/>
</dbReference>
<keyword evidence="9" id="KW-0718">Serine biosynthesis</keyword>
<comment type="catalytic activity">
    <reaction evidence="12">
        <text>O-phospho-D-serine + H2O = D-serine + phosphate</text>
        <dbReference type="Rhea" id="RHEA:24873"/>
        <dbReference type="ChEBI" id="CHEBI:15377"/>
        <dbReference type="ChEBI" id="CHEBI:35247"/>
        <dbReference type="ChEBI" id="CHEBI:43474"/>
        <dbReference type="ChEBI" id="CHEBI:58680"/>
        <dbReference type="EC" id="3.1.3.3"/>
    </reaction>
</comment>
<dbReference type="KEGG" id="scf:Spaf_1418"/>
<dbReference type="eggNOG" id="COG0560">
    <property type="taxonomic scope" value="Bacteria"/>
</dbReference>
<sequence length="240" mass="26639">MKFKPYFCIVRKKYERKAMKEITGLLVMDVDGTLIRQEGIDLLAQVAGVGEKVAKITAQAMNGKLDFATSLEARVALLKGLETSIFPKILEQIEVTPGADRLITELHQRSYKVGLVSGGFHEVIDPIARSLGIDLVRANRLQTSDGRLTGEVLGEIVTPEMKKESLLTWARENYVPRSQTIAMGDGANDLLMIETAGIGIAFMAKPIVAERAPYRIEKRDLSLVLEILDKYRKETACISY</sequence>
<feature type="active site" description="Nucleophile" evidence="13">
    <location>
        <position position="29"/>
    </location>
</feature>
<dbReference type="GO" id="GO:0036424">
    <property type="term" value="F:L-phosphoserine phosphatase activity"/>
    <property type="evidence" value="ECO:0007669"/>
    <property type="project" value="InterPro"/>
</dbReference>
<dbReference type="SUPFAM" id="SSF56784">
    <property type="entry name" value="HAD-like"/>
    <property type="match status" value="1"/>
</dbReference>
<dbReference type="Proteomes" id="UP000002865">
    <property type="component" value="Chromosome"/>
</dbReference>
<dbReference type="InterPro" id="IPR050582">
    <property type="entry name" value="HAD-like_SerB"/>
</dbReference>
<evidence type="ECO:0000256" key="11">
    <source>
        <dbReference type="ARBA" id="ARBA00048138"/>
    </source>
</evidence>
<proteinExistence type="inferred from homology"/>
<dbReference type="SFLD" id="SFLDF00029">
    <property type="entry name" value="phosphoserine_phosphatase"/>
    <property type="match status" value="1"/>
</dbReference>
<dbReference type="AlphaFoldDB" id="I1ZMW8"/>
<comment type="catalytic activity">
    <reaction evidence="11">
        <text>O-phospho-L-serine + H2O = L-serine + phosphate</text>
        <dbReference type="Rhea" id="RHEA:21208"/>
        <dbReference type="ChEBI" id="CHEBI:15377"/>
        <dbReference type="ChEBI" id="CHEBI:33384"/>
        <dbReference type="ChEBI" id="CHEBI:43474"/>
        <dbReference type="ChEBI" id="CHEBI:57524"/>
        <dbReference type="EC" id="3.1.3.3"/>
    </reaction>
</comment>
<dbReference type="UniPathway" id="UPA00135">
    <property type="reaction ID" value="UER00198"/>
</dbReference>
<evidence type="ECO:0000256" key="5">
    <source>
        <dbReference type="ARBA" id="ARBA00022605"/>
    </source>
</evidence>
<evidence type="ECO:0000313" key="15">
    <source>
        <dbReference type="Proteomes" id="UP000002865"/>
    </source>
</evidence>
<dbReference type="InterPro" id="IPR023214">
    <property type="entry name" value="HAD_sf"/>
</dbReference>
<evidence type="ECO:0000256" key="3">
    <source>
        <dbReference type="ARBA" id="ARBA00009184"/>
    </source>
</evidence>
<keyword evidence="5" id="KW-0028">Amino-acid biosynthesis</keyword>
<name>I1ZMW8_STRPA</name>
<organism evidence="14 15">
    <name type="scientific">Streptococcus parasanguinis FW213</name>
    <dbReference type="NCBI Taxonomy" id="1114965"/>
    <lineage>
        <taxon>Bacteria</taxon>
        <taxon>Bacillati</taxon>
        <taxon>Bacillota</taxon>
        <taxon>Bacilli</taxon>
        <taxon>Lactobacillales</taxon>
        <taxon>Streptococcaceae</taxon>
        <taxon>Streptococcus</taxon>
    </lineage>
</organism>
<keyword evidence="6" id="KW-0479">Metal-binding</keyword>
<evidence type="ECO:0000256" key="9">
    <source>
        <dbReference type="ARBA" id="ARBA00023299"/>
    </source>
</evidence>
<reference evidence="14 15" key="1">
    <citation type="journal article" date="2012" name="PLoS ONE">
        <title>Complete Genome and Transcriptomes of Streptococcus parasanguinis FW213: Phylogenic Relations and Potential Virulence Mechanisms.</title>
        <authorList>
            <person name="Geng J."/>
            <person name="Chiu C.H."/>
            <person name="Tang P."/>
            <person name="Chen Y."/>
            <person name="Shieh H.R."/>
            <person name="Hu S."/>
            <person name="Chen Y.Y."/>
        </authorList>
    </citation>
    <scope>NUCLEOTIDE SEQUENCE [LARGE SCALE GENOMIC DNA]</scope>
    <source>
        <strain evidence="14 15">FW213</strain>
    </source>
</reference>
<evidence type="ECO:0000256" key="13">
    <source>
        <dbReference type="PIRSR" id="PIRSR604469-1"/>
    </source>
</evidence>
<evidence type="ECO:0000256" key="4">
    <source>
        <dbReference type="ARBA" id="ARBA00012640"/>
    </source>
</evidence>
<dbReference type="CDD" id="cd07500">
    <property type="entry name" value="HAD_PSP"/>
    <property type="match status" value="1"/>
</dbReference>
<evidence type="ECO:0000256" key="10">
    <source>
        <dbReference type="ARBA" id="ARBA00031693"/>
    </source>
</evidence>
<keyword evidence="8" id="KW-0460">Magnesium</keyword>
<evidence type="ECO:0000256" key="6">
    <source>
        <dbReference type="ARBA" id="ARBA00022723"/>
    </source>
</evidence>